<keyword evidence="3 4" id="KW-0326">Glycosidase</keyword>
<dbReference type="PANTHER" id="PTHR31339:SF66">
    <property type="entry name" value="OS06G0106800 PROTEIN"/>
    <property type="match status" value="1"/>
</dbReference>
<evidence type="ECO:0000256" key="3">
    <source>
        <dbReference type="ARBA" id="ARBA00023295"/>
    </source>
</evidence>
<sequence>MDIIVVIASVVLLSATNVHGRKDLAEPASAGGTDFEAFNCRAQSGSIMDFGGVGDGKTSNTKAFQAAITKLGAAPGGGQLIIPAGKFLTSPFKLASHFTLYLQKDAVILAAPEEAEYPVVDALPSYGKGNGPGMGRFTPFISGSDLTDVVITGDNGTIDGQGQFWYDKDATLKAHRPHLIEIMNTKDILISKVTLANSPSYHFHPVYSSNVIVRGITILANLTTKNTDGIIPDSTTNMLIEDSYIASGEDCVSLKSGMDDFGVKFAKPTSQIAIRRLTCITPTSSLISIGSEMSGGVSDVRAEDNTVINSESGIRIKTNPGRGGHVKDIHVRKITMDTMKWAFFMTGEFASQPNKNPPAATPPVIEGINLMDMTAKNVSTAGQLGGIKGHPFNGICMSNITIEMAKAPPPAPPAWNCSDVAGTSSTVTPPICPPLAAKGPPACKFPTDKLPIETVKLQKCPVQVSAKASGPSASPVGKAPSPSP</sequence>
<keyword evidence="7" id="KW-1185">Reference proteome</keyword>
<dbReference type="InterPro" id="IPR011050">
    <property type="entry name" value="Pectin_lyase_fold/virulence"/>
</dbReference>
<dbReference type="InterPro" id="IPR000743">
    <property type="entry name" value="Glyco_hydro_28"/>
</dbReference>
<evidence type="ECO:0000259" key="5">
    <source>
        <dbReference type="Pfam" id="PF12708"/>
    </source>
</evidence>
<accession>A0A166F9V5</accession>
<protein>
    <recommendedName>
        <fullName evidence="5">Rhamnogalacturonase A/B/Epimerase-like pectate lyase domain-containing protein</fullName>
    </recommendedName>
</protein>
<keyword evidence="2 4" id="KW-0378">Hydrolase</keyword>
<evidence type="ECO:0000256" key="4">
    <source>
        <dbReference type="RuleBase" id="RU361169"/>
    </source>
</evidence>
<dbReference type="GO" id="GO:0005975">
    <property type="term" value="P:carbohydrate metabolic process"/>
    <property type="evidence" value="ECO:0007669"/>
    <property type="project" value="InterPro"/>
</dbReference>
<evidence type="ECO:0000256" key="1">
    <source>
        <dbReference type="ARBA" id="ARBA00008834"/>
    </source>
</evidence>
<feature type="domain" description="Rhamnogalacturonase A/B/Epimerase-like pectate lyase" evidence="5">
    <location>
        <begin position="46"/>
        <end position="100"/>
    </location>
</feature>
<dbReference type="Gene3D" id="2.160.20.10">
    <property type="entry name" value="Single-stranded right-handed beta-helix, Pectin lyase-like"/>
    <property type="match status" value="1"/>
</dbReference>
<dbReference type="Pfam" id="PF12708">
    <property type="entry name" value="Pect-lyase_RHGA_epim"/>
    <property type="match status" value="1"/>
</dbReference>
<dbReference type="SMART" id="SM00710">
    <property type="entry name" value="PbH1"/>
    <property type="match status" value="4"/>
</dbReference>
<dbReference type="InterPro" id="IPR051801">
    <property type="entry name" value="GH28_Enzymes"/>
</dbReference>
<dbReference type="EMBL" id="CP093344">
    <property type="protein sequence ID" value="WOG90205.1"/>
    <property type="molecule type" value="Genomic_DNA"/>
</dbReference>
<evidence type="ECO:0000313" key="7">
    <source>
        <dbReference type="Proteomes" id="UP000077755"/>
    </source>
</evidence>
<dbReference type="SUPFAM" id="SSF51126">
    <property type="entry name" value="Pectin lyase-like"/>
    <property type="match status" value="1"/>
</dbReference>
<dbReference type="Proteomes" id="UP000077755">
    <property type="component" value="Chromosome 2"/>
</dbReference>
<dbReference type="Gramene" id="KZN07521">
    <property type="protein sequence ID" value="KZN07521"/>
    <property type="gene ID" value="DCAR_008358"/>
</dbReference>
<dbReference type="InterPro" id="IPR024535">
    <property type="entry name" value="RHGA/B-epi-like_pectate_lyase"/>
</dbReference>
<proteinExistence type="inferred from homology"/>
<name>A0A166F9V5_DAUCS</name>
<evidence type="ECO:0000256" key="2">
    <source>
        <dbReference type="ARBA" id="ARBA00022801"/>
    </source>
</evidence>
<dbReference type="AlphaFoldDB" id="A0A166F9V5"/>
<dbReference type="Pfam" id="PF00295">
    <property type="entry name" value="Glyco_hydro_28"/>
    <property type="match status" value="1"/>
</dbReference>
<gene>
    <name evidence="6" type="ORF">DCAR_0209448</name>
</gene>
<dbReference type="InterPro" id="IPR012334">
    <property type="entry name" value="Pectin_lyas_fold"/>
</dbReference>
<evidence type="ECO:0000313" key="6">
    <source>
        <dbReference type="EMBL" id="WOG90205.1"/>
    </source>
</evidence>
<reference evidence="6" key="2">
    <citation type="submission" date="2022-03" db="EMBL/GenBank/DDBJ databases">
        <title>Draft title - Genomic analysis of global carrot germplasm unveils the trajectory of domestication and the origin of high carotenoid orange carrot.</title>
        <authorList>
            <person name="Iorizzo M."/>
            <person name="Ellison S."/>
            <person name="Senalik D."/>
            <person name="Macko-Podgorni A."/>
            <person name="Grzebelus D."/>
            <person name="Bostan H."/>
            <person name="Rolling W."/>
            <person name="Curaba J."/>
            <person name="Simon P."/>
        </authorList>
    </citation>
    <scope>NUCLEOTIDE SEQUENCE</scope>
    <source>
        <tissue evidence="6">Leaf</tissue>
    </source>
</reference>
<dbReference type="PANTHER" id="PTHR31339">
    <property type="entry name" value="PECTIN LYASE-RELATED"/>
    <property type="match status" value="1"/>
</dbReference>
<comment type="similarity">
    <text evidence="1 4">Belongs to the glycosyl hydrolase 28 family.</text>
</comment>
<dbReference type="InterPro" id="IPR006626">
    <property type="entry name" value="PbH1"/>
</dbReference>
<reference evidence="6" key="1">
    <citation type="journal article" date="2016" name="Nat. Genet.">
        <title>A high-quality carrot genome assembly provides new insights into carotenoid accumulation and asterid genome evolution.</title>
        <authorList>
            <person name="Iorizzo M."/>
            <person name="Ellison S."/>
            <person name="Senalik D."/>
            <person name="Zeng P."/>
            <person name="Satapoomin P."/>
            <person name="Huang J."/>
            <person name="Bowman M."/>
            <person name="Iovene M."/>
            <person name="Sanseverino W."/>
            <person name="Cavagnaro P."/>
            <person name="Yildiz M."/>
            <person name="Macko-Podgorni A."/>
            <person name="Moranska E."/>
            <person name="Grzebelus E."/>
            <person name="Grzebelus D."/>
            <person name="Ashrafi H."/>
            <person name="Zheng Z."/>
            <person name="Cheng S."/>
            <person name="Spooner D."/>
            <person name="Van Deynze A."/>
            <person name="Simon P."/>
        </authorList>
    </citation>
    <scope>NUCLEOTIDE SEQUENCE</scope>
    <source>
        <tissue evidence="6">Leaf</tissue>
    </source>
</reference>
<organism evidence="6 7">
    <name type="scientific">Daucus carota subsp. sativus</name>
    <name type="common">Carrot</name>
    <dbReference type="NCBI Taxonomy" id="79200"/>
    <lineage>
        <taxon>Eukaryota</taxon>
        <taxon>Viridiplantae</taxon>
        <taxon>Streptophyta</taxon>
        <taxon>Embryophyta</taxon>
        <taxon>Tracheophyta</taxon>
        <taxon>Spermatophyta</taxon>
        <taxon>Magnoliopsida</taxon>
        <taxon>eudicotyledons</taxon>
        <taxon>Gunneridae</taxon>
        <taxon>Pentapetalae</taxon>
        <taxon>asterids</taxon>
        <taxon>campanulids</taxon>
        <taxon>Apiales</taxon>
        <taxon>Apiaceae</taxon>
        <taxon>Apioideae</taxon>
        <taxon>Scandiceae</taxon>
        <taxon>Daucinae</taxon>
        <taxon>Daucus</taxon>
        <taxon>Daucus sect. Daucus</taxon>
    </lineage>
</organism>
<dbReference type="GO" id="GO:0004650">
    <property type="term" value="F:polygalacturonase activity"/>
    <property type="evidence" value="ECO:0007669"/>
    <property type="project" value="InterPro"/>
</dbReference>